<evidence type="ECO:0000313" key="4">
    <source>
        <dbReference type="Proteomes" id="UP001148786"/>
    </source>
</evidence>
<keyword evidence="2" id="KW-0812">Transmembrane</keyword>
<feature type="transmembrane region" description="Helical" evidence="2">
    <location>
        <begin position="44"/>
        <end position="62"/>
    </location>
</feature>
<evidence type="ECO:0000256" key="2">
    <source>
        <dbReference type="SAM" id="Phobius"/>
    </source>
</evidence>
<gene>
    <name evidence="3" type="ORF">NLJ89_g6072</name>
</gene>
<feature type="region of interest" description="Disordered" evidence="1">
    <location>
        <begin position="85"/>
        <end position="104"/>
    </location>
</feature>
<comment type="caution">
    <text evidence="3">The sequence shown here is derived from an EMBL/GenBank/DDBJ whole genome shotgun (WGS) entry which is preliminary data.</text>
</comment>
<keyword evidence="4" id="KW-1185">Reference proteome</keyword>
<organism evidence="3 4">
    <name type="scientific">Agrocybe chaxingu</name>
    <dbReference type="NCBI Taxonomy" id="84603"/>
    <lineage>
        <taxon>Eukaryota</taxon>
        <taxon>Fungi</taxon>
        <taxon>Dikarya</taxon>
        <taxon>Basidiomycota</taxon>
        <taxon>Agaricomycotina</taxon>
        <taxon>Agaricomycetes</taxon>
        <taxon>Agaricomycetidae</taxon>
        <taxon>Agaricales</taxon>
        <taxon>Agaricineae</taxon>
        <taxon>Strophariaceae</taxon>
        <taxon>Agrocybe</taxon>
    </lineage>
</organism>
<sequence length="176" mass="19816">MIRLPSPPFYYFPTSVDLDTARRPRLSFRGYLRYFSARGPWRCVPIPIAIPILIPILILVLGSSSATLFQLHLFEDAVTDVPGLSSVEPRSGREGEPQAEAVRHASGVKVECKYSQPPTRIPTSRKTRTRMCVLVVALAASFHDSLTIFSVRLRSHHLHPTAPVSKTRRRMEDQIL</sequence>
<dbReference type="AlphaFoldDB" id="A0A9W8JZ01"/>
<accession>A0A9W8JZ01</accession>
<keyword evidence="2" id="KW-1133">Transmembrane helix</keyword>
<reference evidence="3" key="1">
    <citation type="submission" date="2022-07" db="EMBL/GenBank/DDBJ databases">
        <title>Genome Sequence of Agrocybe chaxingu.</title>
        <authorList>
            <person name="Buettner E."/>
        </authorList>
    </citation>
    <scope>NUCLEOTIDE SEQUENCE</scope>
    <source>
        <strain evidence="3">MP-N11</strain>
    </source>
</reference>
<keyword evidence="2" id="KW-0472">Membrane</keyword>
<proteinExistence type="predicted"/>
<name>A0A9W8JZ01_9AGAR</name>
<evidence type="ECO:0000313" key="3">
    <source>
        <dbReference type="EMBL" id="KAJ3507849.1"/>
    </source>
</evidence>
<dbReference type="Proteomes" id="UP001148786">
    <property type="component" value="Unassembled WGS sequence"/>
</dbReference>
<dbReference type="EMBL" id="JANKHO010000619">
    <property type="protein sequence ID" value="KAJ3507849.1"/>
    <property type="molecule type" value="Genomic_DNA"/>
</dbReference>
<protein>
    <submittedName>
        <fullName evidence="3">Uncharacterized protein</fullName>
    </submittedName>
</protein>
<evidence type="ECO:0000256" key="1">
    <source>
        <dbReference type="SAM" id="MobiDB-lite"/>
    </source>
</evidence>